<gene>
    <name evidence="5" type="primary">LOC113697322</name>
</gene>
<dbReference type="Proteomes" id="UP001652660">
    <property type="component" value="Chromosome 6e"/>
</dbReference>
<dbReference type="GO" id="GO:0050821">
    <property type="term" value="P:protein stabilization"/>
    <property type="evidence" value="ECO:0007669"/>
    <property type="project" value="TreeGrafter"/>
</dbReference>
<dbReference type="Pfam" id="PF02179">
    <property type="entry name" value="BAG"/>
    <property type="match status" value="1"/>
</dbReference>
<reference evidence="4" key="1">
    <citation type="journal article" date="2025" name="Foods">
        <title>Unveiling the Microbial Signatures of Arabica Coffee Cherries: Insights into Ripeness Specific Diversity, Functional Traits, and Implications for Quality and Safety.</title>
        <authorList>
            <consortium name="RefSeq"/>
            <person name="Tenea G.N."/>
            <person name="Cifuentes V."/>
            <person name="Reyes P."/>
            <person name="Cevallos-Vallejos M."/>
        </authorList>
    </citation>
    <scope>NUCLEOTIDE SEQUENCE [LARGE SCALE GENOMIC DNA]</scope>
</reference>
<dbReference type="InterPro" id="IPR039773">
    <property type="entry name" value="BAG_chaperone_regulator"/>
</dbReference>
<keyword evidence="4" id="KW-1185">Reference proteome</keyword>
<organism evidence="4 5">
    <name type="scientific">Coffea arabica</name>
    <name type="common">Arabian coffee</name>
    <dbReference type="NCBI Taxonomy" id="13443"/>
    <lineage>
        <taxon>Eukaryota</taxon>
        <taxon>Viridiplantae</taxon>
        <taxon>Streptophyta</taxon>
        <taxon>Embryophyta</taxon>
        <taxon>Tracheophyta</taxon>
        <taxon>Spermatophyta</taxon>
        <taxon>Magnoliopsida</taxon>
        <taxon>eudicotyledons</taxon>
        <taxon>Gunneridae</taxon>
        <taxon>Pentapetalae</taxon>
        <taxon>asterids</taxon>
        <taxon>lamiids</taxon>
        <taxon>Gentianales</taxon>
        <taxon>Rubiaceae</taxon>
        <taxon>Ixoroideae</taxon>
        <taxon>Gardenieae complex</taxon>
        <taxon>Bertiereae - Coffeeae clade</taxon>
        <taxon>Coffeeae</taxon>
        <taxon>Coffea</taxon>
    </lineage>
</organism>
<evidence type="ECO:0000259" key="3">
    <source>
        <dbReference type="PROSITE" id="PS51035"/>
    </source>
</evidence>
<dbReference type="OrthoDB" id="417450at2759"/>
<accession>A0A6P6T313</accession>
<dbReference type="Gene3D" id="1.20.58.120">
    <property type="entry name" value="BAG domain"/>
    <property type="match status" value="1"/>
</dbReference>
<dbReference type="SMART" id="SM00264">
    <property type="entry name" value="BAG"/>
    <property type="match status" value="1"/>
</dbReference>
<dbReference type="PROSITE" id="PS50053">
    <property type="entry name" value="UBIQUITIN_2"/>
    <property type="match status" value="1"/>
</dbReference>
<evidence type="ECO:0000259" key="2">
    <source>
        <dbReference type="PROSITE" id="PS50053"/>
    </source>
</evidence>
<feature type="domain" description="BAG" evidence="3">
    <location>
        <begin position="118"/>
        <end position="196"/>
    </location>
</feature>
<feature type="domain" description="Ubiquitin-like" evidence="2">
    <location>
        <begin position="23"/>
        <end position="93"/>
    </location>
</feature>
<dbReference type="SUPFAM" id="SSF54236">
    <property type="entry name" value="Ubiquitin-like"/>
    <property type="match status" value="1"/>
</dbReference>
<dbReference type="GO" id="GO:0005737">
    <property type="term" value="C:cytoplasm"/>
    <property type="evidence" value="ECO:0007669"/>
    <property type="project" value="TreeGrafter"/>
</dbReference>
<evidence type="ECO:0000313" key="5">
    <source>
        <dbReference type="RefSeq" id="XP_027072703.1"/>
    </source>
</evidence>
<dbReference type="InterPro" id="IPR003103">
    <property type="entry name" value="BAG_domain"/>
</dbReference>
<name>A0A6P6T313_COFAR</name>
<dbReference type="PANTHER" id="PTHR12329">
    <property type="entry name" value="BCL2-ASSOCIATED ATHANOGENE"/>
    <property type="match status" value="1"/>
</dbReference>
<dbReference type="GeneID" id="113697322"/>
<protein>
    <submittedName>
        <fullName evidence="5">BAG family molecular chaperone regulator 4</fullName>
    </submittedName>
</protein>
<dbReference type="Pfam" id="PF00240">
    <property type="entry name" value="ubiquitin"/>
    <property type="match status" value="1"/>
</dbReference>
<dbReference type="GO" id="GO:0051087">
    <property type="term" value="F:protein-folding chaperone binding"/>
    <property type="evidence" value="ECO:0007669"/>
    <property type="project" value="InterPro"/>
</dbReference>
<evidence type="ECO:0000256" key="1">
    <source>
        <dbReference type="ARBA" id="ARBA00023186"/>
    </source>
</evidence>
<keyword evidence="1" id="KW-0143">Chaperone</keyword>
<dbReference type="SUPFAM" id="SSF63491">
    <property type="entry name" value="BAG domain"/>
    <property type="match status" value="1"/>
</dbReference>
<sequence length="246" mass="27301">MMVGSNERGEGSNSVQRRDDEGQALMVKVSHGSTLVDISVRSNSTFGDLKRVIAQETGLEPQLQKLFFRGKEKEDGDLLQMAGIKDNSKLVLMEDAGDKQMNPQEINEPSEVSRGGAAVFEVRAEVDKLSEQVSALQAVVHTGNKVDERNIVYLTEMLMRQLLKLDSIEAEGEGKIQRKLEVRRVQSLVETMDTLRARNSNPFSDCTNAVSVTTNWETFDSGVADPNAPTPVPCSIKVNQEWEQFD</sequence>
<dbReference type="GO" id="GO:0000774">
    <property type="term" value="F:adenyl-nucleotide exchange factor activity"/>
    <property type="evidence" value="ECO:0007669"/>
    <property type="project" value="TreeGrafter"/>
</dbReference>
<evidence type="ECO:0000313" key="4">
    <source>
        <dbReference type="Proteomes" id="UP001652660"/>
    </source>
</evidence>
<dbReference type="PANTHER" id="PTHR12329:SF49">
    <property type="entry name" value="BAG FAMILY MOLECULAR CHAPERONE REGULATOR 4-LIKE ISOFORM X1"/>
    <property type="match status" value="1"/>
</dbReference>
<dbReference type="InterPro" id="IPR000626">
    <property type="entry name" value="Ubiquitin-like_dom"/>
</dbReference>
<dbReference type="InterPro" id="IPR036533">
    <property type="entry name" value="BAG_dom_sf"/>
</dbReference>
<dbReference type="PROSITE" id="PS51035">
    <property type="entry name" value="BAG"/>
    <property type="match status" value="1"/>
</dbReference>
<dbReference type="Gene3D" id="3.10.20.90">
    <property type="entry name" value="Phosphatidylinositol 3-kinase Catalytic Subunit, Chain A, domain 1"/>
    <property type="match status" value="1"/>
</dbReference>
<dbReference type="SMART" id="SM00213">
    <property type="entry name" value="UBQ"/>
    <property type="match status" value="1"/>
</dbReference>
<dbReference type="RefSeq" id="XP_027072703.1">
    <property type="nucleotide sequence ID" value="XM_027216902.2"/>
</dbReference>
<proteinExistence type="predicted"/>
<dbReference type="InterPro" id="IPR029071">
    <property type="entry name" value="Ubiquitin-like_domsf"/>
</dbReference>
<reference evidence="5" key="2">
    <citation type="submission" date="2025-08" db="UniProtKB">
        <authorList>
            <consortium name="RefSeq"/>
        </authorList>
    </citation>
    <scope>IDENTIFICATION</scope>
    <source>
        <tissue evidence="5">Leaves</tissue>
    </source>
</reference>
<dbReference type="AlphaFoldDB" id="A0A6P6T313"/>